<evidence type="ECO:0000256" key="1">
    <source>
        <dbReference type="SAM" id="MobiDB-lite"/>
    </source>
</evidence>
<comment type="caution">
    <text evidence="2">The sequence shown here is derived from an EMBL/GenBank/DDBJ whole genome shotgun (WGS) entry which is preliminary data.</text>
</comment>
<dbReference type="EMBL" id="JACCBB010000001">
    <property type="protein sequence ID" value="NYD24564.1"/>
    <property type="molecule type" value="Genomic_DNA"/>
</dbReference>
<reference evidence="2 3" key="1">
    <citation type="submission" date="2020-07" db="EMBL/GenBank/DDBJ databases">
        <title>Sequencing the genomes of 1000 actinobacteria strains.</title>
        <authorList>
            <person name="Klenk H.-P."/>
        </authorList>
    </citation>
    <scope>NUCLEOTIDE SEQUENCE [LARGE SCALE GENOMIC DNA]</scope>
    <source>
        <strain evidence="2 3">DSM 7487</strain>
    </source>
</reference>
<sequence length="58" mass="5847">MSTASAAPDDAVPPTLVDLPGVQDGTDVEFEPVPLGLTARTPDLRGAPHPEPGDDALG</sequence>
<evidence type="ECO:0000313" key="3">
    <source>
        <dbReference type="Proteomes" id="UP000521922"/>
    </source>
</evidence>
<feature type="compositionally biased region" description="Basic and acidic residues" evidence="1">
    <location>
        <begin position="42"/>
        <end position="52"/>
    </location>
</feature>
<proteinExistence type="predicted"/>
<dbReference type="Proteomes" id="UP000521922">
    <property type="component" value="Unassembled WGS sequence"/>
</dbReference>
<dbReference type="RefSeq" id="WP_179755034.1">
    <property type="nucleotide sequence ID" value="NZ_BAAAGN010000026.1"/>
</dbReference>
<protein>
    <submittedName>
        <fullName evidence="2">Uncharacterized protein</fullName>
    </submittedName>
</protein>
<name>A0A7Y9J2V4_9ACTN</name>
<organism evidence="2 3">
    <name type="scientific">Kineococcus aurantiacus</name>
    <dbReference type="NCBI Taxonomy" id="37633"/>
    <lineage>
        <taxon>Bacteria</taxon>
        <taxon>Bacillati</taxon>
        <taxon>Actinomycetota</taxon>
        <taxon>Actinomycetes</taxon>
        <taxon>Kineosporiales</taxon>
        <taxon>Kineosporiaceae</taxon>
        <taxon>Kineococcus</taxon>
    </lineage>
</organism>
<gene>
    <name evidence="2" type="ORF">BJ968_004104</name>
</gene>
<dbReference type="AlphaFoldDB" id="A0A7Y9J2V4"/>
<accession>A0A7Y9J2V4</accession>
<keyword evidence="3" id="KW-1185">Reference proteome</keyword>
<feature type="region of interest" description="Disordered" evidence="1">
    <location>
        <begin position="1"/>
        <end position="58"/>
    </location>
</feature>
<evidence type="ECO:0000313" key="2">
    <source>
        <dbReference type="EMBL" id="NYD24564.1"/>
    </source>
</evidence>